<dbReference type="PROSITE" id="PS51257">
    <property type="entry name" value="PROKAR_LIPOPROTEIN"/>
    <property type="match status" value="1"/>
</dbReference>
<evidence type="ECO:0000256" key="3">
    <source>
        <dbReference type="ARBA" id="ARBA00022692"/>
    </source>
</evidence>
<keyword evidence="9" id="KW-1185">Reference proteome</keyword>
<dbReference type="OrthoDB" id="886024at2"/>
<evidence type="ECO:0000313" key="9">
    <source>
        <dbReference type="Proteomes" id="UP000305517"/>
    </source>
</evidence>
<organism evidence="8 9">
    <name type="scientific">Hymenobacter jeollabukensis</name>
    <dbReference type="NCBI Taxonomy" id="2025313"/>
    <lineage>
        <taxon>Bacteria</taxon>
        <taxon>Pseudomonadati</taxon>
        <taxon>Bacteroidota</taxon>
        <taxon>Cytophagia</taxon>
        <taxon>Cytophagales</taxon>
        <taxon>Hymenobacteraceae</taxon>
        <taxon>Hymenobacter</taxon>
    </lineage>
</organism>
<comment type="subcellular location">
    <subcellularLocation>
        <location evidence="1">Cell membrane</location>
        <topology evidence="1">Multi-pass membrane protein</topology>
    </subcellularLocation>
</comment>
<reference evidence="8 9" key="1">
    <citation type="submission" date="2019-05" db="EMBL/GenBank/DDBJ databases">
        <title>Hymenobacter edaphi sp. nov., isolated from abandoned arsenic-contaminated farmland soil.</title>
        <authorList>
            <person name="Nie L."/>
        </authorList>
    </citation>
    <scope>NUCLEOTIDE SEQUENCE [LARGE SCALE GENOMIC DNA]</scope>
    <source>
        <strain evidence="8 9">1-3-3-8</strain>
    </source>
</reference>
<feature type="transmembrane region" description="Helical" evidence="6">
    <location>
        <begin position="69"/>
        <end position="87"/>
    </location>
</feature>
<comment type="caution">
    <text evidence="8">The sequence shown here is derived from an EMBL/GenBank/DDBJ whole genome shotgun (WGS) entry which is preliminary data.</text>
</comment>
<evidence type="ECO:0000256" key="5">
    <source>
        <dbReference type="ARBA" id="ARBA00023136"/>
    </source>
</evidence>
<keyword evidence="5 6" id="KW-0472">Membrane</keyword>
<dbReference type="EMBL" id="VAJM01000002">
    <property type="protein sequence ID" value="TLM95105.1"/>
    <property type="molecule type" value="Genomic_DNA"/>
</dbReference>
<evidence type="ECO:0000256" key="2">
    <source>
        <dbReference type="ARBA" id="ARBA00022475"/>
    </source>
</evidence>
<dbReference type="InterPro" id="IPR027379">
    <property type="entry name" value="CLS_N"/>
</dbReference>
<proteinExistence type="predicted"/>
<accession>A0A5R8WUL8</accession>
<sequence>MNRVTSLRVPFRPLAALMAFFASLSLTSCSRRDDYGSYTIWGALILILDVVAMIDALRQPWSLGKKILWIAIIYFLPILGLILYYLISGRGKS</sequence>
<name>A0A5R8WUL8_9BACT</name>
<keyword evidence="3 6" id="KW-0812">Transmembrane</keyword>
<evidence type="ECO:0000313" key="8">
    <source>
        <dbReference type="EMBL" id="TLM95105.1"/>
    </source>
</evidence>
<dbReference type="AlphaFoldDB" id="A0A5R8WUL8"/>
<evidence type="ECO:0000256" key="1">
    <source>
        <dbReference type="ARBA" id="ARBA00004651"/>
    </source>
</evidence>
<dbReference type="Proteomes" id="UP000305517">
    <property type="component" value="Unassembled WGS sequence"/>
</dbReference>
<dbReference type="GO" id="GO:0005886">
    <property type="term" value="C:plasma membrane"/>
    <property type="evidence" value="ECO:0007669"/>
    <property type="project" value="UniProtKB-SubCell"/>
</dbReference>
<gene>
    <name evidence="8" type="ORF">FDY95_04720</name>
</gene>
<feature type="transmembrane region" description="Helical" evidence="6">
    <location>
        <begin position="39"/>
        <end position="57"/>
    </location>
</feature>
<evidence type="ECO:0000256" key="6">
    <source>
        <dbReference type="SAM" id="Phobius"/>
    </source>
</evidence>
<keyword evidence="4 6" id="KW-1133">Transmembrane helix</keyword>
<protein>
    <submittedName>
        <fullName evidence="8">PLDc_N domain-containing protein</fullName>
    </submittedName>
</protein>
<evidence type="ECO:0000259" key="7">
    <source>
        <dbReference type="Pfam" id="PF13396"/>
    </source>
</evidence>
<dbReference type="Pfam" id="PF13396">
    <property type="entry name" value="PLDc_N"/>
    <property type="match status" value="1"/>
</dbReference>
<feature type="domain" description="Cardiolipin synthase N-terminal" evidence="7">
    <location>
        <begin position="47"/>
        <end position="88"/>
    </location>
</feature>
<keyword evidence="2" id="KW-1003">Cell membrane</keyword>
<evidence type="ECO:0000256" key="4">
    <source>
        <dbReference type="ARBA" id="ARBA00022989"/>
    </source>
</evidence>